<organism evidence="9 10">
    <name type="scientific">Staphylotrichum longicolle</name>
    <dbReference type="NCBI Taxonomy" id="669026"/>
    <lineage>
        <taxon>Eukaryota</taxon>
        <taxon>Fungi</taxon>
        <taxon>Dikarya</taxon>
        <taxon>Ascomycota</taxon>
        <taxon>Pezizomycotina</taxon>
        <taxon>Sordariomycetes</taxon>
        <taxon>Sordariomycetidae</taxon>
        <taxon>Sordariales</taxon>
        <taxon>Chaetomiaceae</taxon>
        <taxon>Staphylotrichum</taxon>
    </lineage>
</organism>
<evidence type="ECO:0000313" key="10">
    <source>
        <dbReference type="Proteomes" id="UP001197093"/>
    </source>
</evidence>
<keyword evidence="4 7" id="KW-0472">Membrane</keyword>
<protein>
    <recommendedName>
        <fullName evidence="8">Rhodopsin domain-containing protein</fullName>
    </recommendedName>
</protein>
<proteinExistence type="inferred from homology"/>
<accession>A0AAD4ETV7</accession>
<dbReference type="InterPro" id="IPR049326">
    <property type="entry name" value="Rhodopsin_dom_fungi"/>
</dbReference>
<evidence type="ECO:0000259" key="8">
    <source>
        <dbReference type="Pfam" id="PF20684"/>
    </source>
</evidence>
<dbReference type="Proteomes" id="UP001197093">
    <property type="component" value="Unassembled WGS sequence"/>
</dbReference>
<sequence>MITLWSLLRQVAYSVETYLAYSVGEFWRGLANNAMTDEQRESLDPHSLEYNWRIDIFVTVILNVLTDVYLMSIPIPMLWKSSLRPLKKAGLILLFSGGAFVTVAGILRCILIISDPINGAQKAGSWAVRETFVAVITSNLPMISPLIARCLSPLIGSLRSFSSSANKPSKSSRSGEGKPRATIFENKNPRRGMGPRSVNPIPNFSINYSDEHIYVRPEEDGGTTVYDTDLEAGQPSSKPGVIMKQTSVEIIEMRRTGEQTAEDDVGDYYLVRQSQQDAERLAREVGGGKRSRSSASFIIGRAL</sequence>
<evidence type="ECO:0000256" key="1">
    <source>
        <dbReference type="ARBA" id="ARBA00004141"/>
    </source>
</evidence>
<keyword evidence="3 7" id="KW-1133">Transmembrane helix</keyword>
<gene>
    <name evidence="9" type="ORF">NEMBOFW57_007015</name>
</gene>
<keyword evidence="10" id="KW-1185">Reference proteome</keyword>
<comment type="similarity">
    <text evidence="5">Belongs to the SAT4 family.</text>
</comment>
<evidence type="ECO:0000256" key="4">
    <source>
        <dbReference type="ARBA" id="ARBA00023136"/>
    </source>
</evidence>
<evidence type="ECO:0000256" key="7">
    <source>
        <dbReference type="SAM" id="Phobius"/>
    </source>
</evidence>
<dbReference type="Pfam" id="PF20684">
    <property type="entry name" value="Fung_rhodopsin"/>
    <property type="match status" value="1"/>
</dbReference>
<feature type="region of interest" description="Disordered" evidence="6">
    <location>
        <begin position="161"/>
        <end position="201"/>
    </location>
</feature>
<dbReference type="PANTHER" id="PTHR33048:SF2">
    <property type="entry name" value="SRPK"/>
    <property type="match status" value="1"/>
</dbReference>
<evidence type="ECO:0000313" key="9">
    <source>
        <dbReference type="EMBL" id="KAG7287503.1"/>
    </source>
</evidence>
<evidence type="ECO:0000256" key="2">
    <source>
        <dbReference type="ARBA" id="ARBA00022692"/>
    </source>
</evidence>
<feature type="transmembrane region" description="Helical" evidence="7">
    <location>
        <begin position="56"/>
        <end position="79"/>
    </location>
</feature>
<name>A0AAD4ETV7_9PEZI</name>
<evidence type="ECO:0000256" key="5">
    <source>
        <dbReference type="ARBA" id="ARBA00038359"/>
    </source>
</evidence>
<dbReference type="GO" id="GO:0016020">
    <property type="term" value="C:membrane"/>
    <property type="evidence" value="ECO:0007669"/>
    <property type="project" value="UniProtKB-SubCell"/>
</dbReference>
<dbReference type="AlphaFoldDB" id="A0AAD4ETV7"/>
<feature type="compositionally biased region" description="Low complexity" evidence="6">
    <location>
        <begin position="161"/>
        <end position="172"/>
    </location>
</feature>
<dbReference type="InterPro" id="IPR052337">
    <property type="entry name" value="SAT4-like"/>
</dbReference>
<reference evidence="9" key="1">
    <citation type="submission" date="2023-02" db="EMBL/GenBank/DDBJ databases">
        <authorList>
            <person name="Palmer J.M."/>
        </authorList>
    </citation>
    <scope>NUCLEOTIDE SEQUENCE</scope>
    <source>
        <strain evidence="9">FW57</strain>
    </source>
</reference>
<feature type="domain" description="Rhodopsin" evidence="8">
    <location>
        <begin position="58"/>
        <end position="149"/>
    </location>
</feature>
<evidence type="ECO:0000256" key="3">
    <source>
        <dbReference type="ARBA" id="ARBA00022989"/>
    </source>
</evidence>
<evidence type="ECO:0000256" key="6">
    <source>
        <dbReference type="SAM" id="MobiDB-lite"/>
    </source>
</evidence>
<dbReference type="PANTHER" id="PTHR33048">
    <property type="entry name" value="PTH11-LIKE INTEGRAL MEMBRANE PROTEIN (AFU_ORTHOLOGUE AFUA_5G11245)"/>
    <property type="match status" value="1"/>
</dbReference>
<keyword evidence="2 7" id="KW-0812">Transmembrane</keyword>
<comment type="subcellular location">
    <subcellularLocation>
        <location evidence="1">Membrane</location>
        <topology evidence="1">Multi-pass membrane protein</topology>
    </subcellularLocation>
</comment>
<comment type="caution">
    <text evidence="9">The sequence shown here is derived from an EMBL/GenBank/DDBJ whole genome shotgun (WGS) entry which is preliminary data.</text>
</comment>
<dbReference type="EMBL" id="JAHCVI010000003">
    <property type="protein sequence ID" value="KAG7287503.1"/>
    <property type="molecule type" value="Genomic_DNA"/>
</dbReference>
<feature type="transmembrane region" description="Helical" evidence="7">
    <location>
        <begin position="91"/>
        <end position="113"/>
    </location>
</feature>